<evidence type="ECO:0000313" key="2">
    <source>
        <dbReference type="Proteomes" id="UP000253551"/>
    </source>
</evidence>
<protein>
    <submittedName>
        <fullName evidence="1">Uncharacterized protein</fullName>
    </submittedName>
</protein>
<sequence length="88" mass="10697">MDSIIYKDRKDNMFNDEGDGIFEMEMEIGEINYLLDNAIHFDQYTDLKPPQKMSLSEKVKSKKTYRKYKKEDTEHFFFLVNEKRMSIR</sequence>
<dbReference type="EMBL" id="PJQM01007732">
    <property type="protein sequence ID" value="RCH77792.1"/>
    <property type="molecule type" value="Genomic_DNA"/>
</dbReference>
<reference evidence="1 2" key="1">
    <citation type="journal article" date="2018" name="G3 (Bethesda)">
        <title>Phylogenetic and Phylogenomic Definition of Rhizopus Species.</title>
        <authorList>
            <person name="Gryganskyi A.P."/>
            <person name="Golan J."/>
            <person name="Dolatabadi S."/>
            <person name="Mondo S."/>
            <person name="Robb S."/>
            <person name="Idnurm A."/>
            <person name="Muszewska A."/>
            <person name="Steczkiewicz K."/>
            <person name="Masonjones S."/>
            <person name="Liao H.L."/>
            <person name="Gajdeczka M.T."/>
            <person name="Anike F."/>
            <person name="Vuek A."/>
            <person name="Anishchenko I.M."/>
            <person name="Voigt K."/>
            <person name="de Hoog G.S."/>
            <person name="Smith M.E."/>
            <person name="Heitman J."/>
            <person name="Vilgalys R."/>
            <person name="Stajich J.E."/>
        </authorList>
    </citation>
    <scope>NUCLEOTIDE SEQUENCE [LARGE SCALE GENOMIC DNA]</scope>
    <source>
        <strain evidence="1 2">LSU 92-RS-03</strain>
    </source>
</reference>
<dbReference type="STRING" id="4846.A0A367IJD9"/>
<dbReference type="AlphaFoldDB" id="A0A367IJD9"/>
<proteinExistence type="predicted"/>
<comment type="caution">
    <text evidence="1">The sequence shown here is derived from an EMBL/GenBank/DDBJ whole genome shotgun (WGS) entry which is preliminary data.</text>
</comment>
<feature type="non-terminal residue" evidence="1">
    <location>
        <position position="88"/>
    </location>
</feature>
<keyword evidence="2" id="KW-1185">Reference proteome</keyword>
<organism evidence="1 2">
    <name type="scientific">Rhizopus stolonifer</name>
    <name type="common">Rhizopus nigricans</name>
    <dbReference type="NCBI Taxonomy" id="4846"/>
    <lineage>
        <taxon>Eukaryota</taxon>
        <taxon>Fungi</taxon>
        <taxon>Fungi incertae sedis</taxon>
        <taxon>Mucoromycota</taxon>
        <taxon>Mucoromycotina</taxon>
        <taxon>Mucoromycetes</taxon>
        <taxon>Mucorales</taxon>
        <taxon>Mucorineae</taxon>
        <taxon>Rhizopodaceae</taxon>
        <taxon>Rhizopus</taxon>
    </lineage>
</organism>
<accession>A0A367IJD9</accession>
<name>A0A367IJD9_RHIST</name>
<gene>
    <name evidence="1" type="ORF">CU098_003595</name>
</gene>
<evidence type="ECO:0000313" key="1">
    <source>
        <dbReference type="EMBL" id="RCH77792.1"/>
    </source>
</evidence>
<dbReference type="Proteomes" id="UP000253551">
    <property type="component" value="Unassembled WGS sequence"/>
</dbReference>